<dbReference type="Proteomes" id="UP000824998">
    <property type="component" value="Unassembled WGS sequence"/>
</dbReference>
<evidence type="ECO:0000313" key="2">
    <source>
        <dbReference type="Proteomes" id="UP000824998"/>
    </source>
</evidence>
<organism evidence="1 2">
    <name type="scientific">Amylocarpus encephaloides</name>
    <dbReference type="NCBI Taxonomy" id="45428"/>
    <lineage>
        <taxon>Eukaryota</taxon>
        <taxon>Fungi</taxon>
        <taxon>Dikarya</taxon>
        <taxon>Ascomycota</taxon>
        <taxon>Pezizomycotina</taxon>
        <taxon>Leotiomycetes</taxon>
        <taxon>Helotiales</taxon>
        <taxon>Helotiales incertae sedis</taxon>
        <taxon>Amylocarpus</taxon>
    </lineage>
</organism>
<dbReference type="EMBL" id="MU251505">
    <property type="protein sequence ID" value="KAG9233344.1"/>
    <property type="molecule type" value="Genomic_DNA"/>
</dbReference>
<name>A0A9P7YGI4_9HELO</name>
<gene>
    <name evidence="1" type="ORF">BJ875DRAFT_543844</name>
</gene>
<keyword evidence="2" id="KW-1185">Reference proteome</keyword>
<protein>
    <submittedName>
        <fullName evidence="1">Uncharacterized protein</fullName>
    </submittedName>
</protein>
<dbReference type="AlphaFoldDB" id="A0A9P7YGI4"/>
<proteinExistence type="predicted"/>
<reference evidence="1" key="1">
    <citation type="journal article" date="2021" name="IMA Fungus">
        <title>Genomic characterization of three marine fungi, including Emericellopsis atlantica sp. nov. with signatures of a generalist lifestyle and marine biomass degradation.</title>
        <authorList>
            <person name="Hagestad O.C."/>
            <person name="Hou L."/>
            <person name="Andersen J.H."/>
            <person name="Hansen E.H."/>
            <person name="Altermark B."/>
            <person name="Li C."/>
            <person name="Kuhnert E."/>
            <person name="Cox R.J."/>
            <person name="Crous P.W."/>
            <person name="Spatafora J.W."/>
            <person name="Lail K."/>
            <person name="Amirebrahimi M."/>
            <person name="Lipzen A."/>
            <person name="Pangilinan J."/>
            <person name="Andreopoulos W."/>
            <person name="Hayes R.D."/>
            <person name="Ng V."/>
            <person name="Grigoriev I.V."/>
            <person name="Jackson S.A."/>
            <person name="Sutton T.D.S."/>
            <person name="Dobson A.D.W."/>
            <person name="Rama T."/>
        </authorList>
    </citation>
    <scope>NUCLEOTIDE SEQUENCE</scope>
    <source>
        <strain evidence="1">TRa018bII</strain>
    </source>
</reference>
<accession>A0A9P7YGI4</accession>
<sequence length="201" mass="22998">MICTTSTPINNATHANESRAHFSIKLIEPEVRRAGGGELAIGFLLGRQPDLWCGYYPDEVSSRIPRSLTAGSRLYTGWTNIAVVMENPHCTRDLIGISRALLQYTGRDDTVEMTDRIAHVDKAEYSATLLMKKDWQSASDPRRKTHKMEPPKYIVRLEILRSGDVTLTILTRAVDHIKTFQLVYIGGFRLQRLYQNFFRLW</sequence>
<comment type="caution">
    <text evidence="1">The sequence shown here is derived from an EMBL/GenBank/DDBJ whole genome shotgun (WGS) entry which is preliminary data.</text>
</comment>
<evidence type="ECO:0000313" key="1">
    <source>
        <dbReference type="EMBL" id="KAG9233344.1"/>
    </source>
</evidence>